<dbReference type="VEuPathDB" id="CryptoDB:cubi_03335"/>
<name>A0A1J4MF25_9CRYT</name>
<protein>
    <submittedName>
        <fullName evidence="1">Uncharacterized protein</fullName>
    </submittedName>
</protein>
<comment type="caution">
    <text evidence="1">The sequence shown here is derived from an EMBL/GenBank/DDBJ whole genome shotgun (WGS) entry which is preliminary data.</text>
</comment>
<dbReference type="InterPro" id="IPR036869">
    <property type="entry name" value="J_dom_sf"/>
</dbReference>
<proteinExistence type="predicted"/>
<dbReference type="Gene3D" id="1.10.287.110">
    <property type="entry name" value="DnaJ domain"/>
    <property type="match status" value="1"/>
</dbReference>
<dbReference type="OrthoDB" id="10262892at2759"/>
<dbReference type="AlphaFoldDB" id="A0A1J4MF25"/>
<evidence type="ECO:0000313" key="1">
    <source>
        <dbReference type="EMBL" id="OII72599.1"/>
    </source>
</evidence>
<dbReference type="EMBL" id="LRBP01000021">
    <property type="protein sequence ID" value="OII72599.1"/>
    <property type="molecule type" value="Genomic_DNA"/>
</dbReference>
<dbReference type="Proteomes" id="UP000186176">
    <property type="component" value="Unassembled WGS sequence"/>
</dbReference>
<evidence type="ECO:0000313" key="2">
    <source>
        <dbReference type="Proteomes" id="UP000186176"/>
    </source>
</evidence>
<reference evidence="1 2" key="1">
    <citation type="submission" date="2016-10" db="EMBL/GenBank/DDBJ databases">
        <title>Reductive evolution of mitochondrial metabolism and differential evolution of invasion-related proteins in Cryptosporidium.</title>
        <authorList>
            <person name="Liu S."/>
            <person name="Roellig D.M."/>
            <person name="Guo Y."/>
            <person name="Li N."/>
            <person name="Frace M.A."/>
            <person name="Tang K."/>
            <person name="Zhang L."/>
            <person name="Feng Y."/>
            <person name="Xiao L."/>
        </authorList>
    </citation>
    <scope>NUCLEOTIDE SEQUENCE [LARGE SCALE GENOMIC DNA]</scope>
    <source>
        <strain evidence="1">39726</strain>
    </source>
</reference>
<keyword evidence="2" id="KW-1185">Reference proteome</keyword>
<sequence length="114" mass="12996">MPLRTIRVITKLIRITSGSLQSVAKQCIKDIYRDSIKAIKSIHFGNKMTLGEANKILGTEFGKKYTVEDIQMITRRMLELNKASGNYRGSPYIQEKLVVAEKLMLDQIIKNPKI</sequence>
<gene>
    <name evidence="1" type="ORF">cubi_03335</name>
</gene>
<dbReference type="RefSeq" id="XP_028874061.1">
    <property type="nucleotide sequence ID" value="XM_029020348.1"/>
</dbReference>
<organism evidence="1 2">
    <name type="scientific">Cryptosporidium ubiquitum</name>
    <dbReference type="NCBI Taxonomy" id="857276"/>
    <lineage>
        <taxon>Eukaryota</taxon>
        <taxon>Sar</taxon>
        <taxon>Alveolata</taxon>
        <taxon>Apicomplexa</taxon>
        <taxon>Conoidasida</taxon>
        <taxon>Coccidia</taxon>
        <taxon>Eucoccidiorida</taxon>
        <taxon>Eimeriorina</taxon>
        <taxon>Cryptosporidiidae</taxon>
        <taxon>Cryptosporidium</taxon>
    </lineage>
</organism>
<dbReference type="GeneID" id="39980127"/>
<accession>A0A1J4MF25</accession>